<proteinExistence type="predicted"/>
<keyword evidence="2" id="KW-1185">Reference proteome</keyword>
<gene>
    <name evidence="1" type="ORF">ACFFFR_06645</name>
</gene>
<dbReference type="RefSeq" id="WP_377458938.1">
    <property type="nucleotide sequence ID" value="NZ_JBHLUB010000028.1"/>
</dbReference>
<evidence type="ECO:0000313" key="1">
    <source>
        <dbReference type="EMBL" id="MFC0582060.1"/>
    </source>
</evidence>
<organism evidence="1 2">
    <name type="scientific">Micrococcoides hystricis</name>
    <dbReference type="NCBI Taxonomy" id="1572761"/>
    <lineage>
        <taxon>Bacteria</taxon>
        <taxon>Bacillati</taxon>
        <taxon>Actinomycetota</taxon>
        <taxon>Actinomycetes</taxon>
        <taxon>Micrococcales</taxon>
        <taxon>Micrococcaceae</taxon>
        <taxon>Micrococcoides</taxon>
    </lineage>
</organism>
<comment type="caution">
    <text evidence="1">The sequence shown here is derived from an EMBL/GenBank/DDBJ whole genome shotgun (WGS) entry which is preliminary data.</text>
</comment>
<dbReference type="Proteomes" id="UP001589862">
    <property type="component" value="Unassembled WGS sequence"/>
</dbReference>
<evidence type="ECO:0000313" key="2">
    <source>
        <dbReference type="Proteomes" id="UP001589862"/>
    </source>
</evidence>
<dbReference type="EMBL" id="JBHLUB010000028">
    <property type="protein sequence ID" value="MFC0582060.1"/>
    <property type="molecule type" value="Genomic_DNA"/>
</dbReference>
<protein>
    <submittedName>
        <fullName evidence="1">DUF2505 domain-containing protein</fullName>
    </submittedName>
</protein>
<dbReference type="InterPro" id="IPR019639">
    <property type="entry name" value="DUF2505"/>
</dbReference>
<name>A0ABV6PAB6_9MICC</name>
<accession>A0ABV6PAB6</accession>
<dbReference type="Pfam" id="PF10698">
    <property type="entry name" value="DUF2505"/>
    <property type="match status" value="1"/>
</dbReference>
<reference evidence="1 2" key="1">
    <citation type="submission" date="2024-09" db="EMBL/GenBank/DDBJ databases">
        <authorList>
            <person name="Sun Q."/>
            <person name="Mori K."/>
        </authorList>
    </citation>
    <scope>NUCLEOTIDE SEQUENCE [LARGE SCALE GENOMIC DNA]</scope>
    <source>
        <strain evidence="1 2">NCAIM B.02604</strain>
    </source>
</reference>
<sequence>MSFQVQSSLNHDSAAVKRTICDEDFVTHMAERFDGSVHSFSSAGNANNPKIHTTLLVPTSNFPETVQKFLPNPLSVTMKIQFTGNEADVELNPAKVPADVKMQLTLTDSDSGCDAVVEGVVNCTIPFVGNKVAAGVESALPAVLKKALEAVDAAAN</sequence>